<dbReference type="SFLD" id="SFLDS00003">
    <property type="entry name" value="Haloacid_Dehalogenase"/>
    <property type="match status" value="1"/>
</dbReference>
<organism evidence="11 12">
    <name type="scientific">Planococcus shenhongbingii</name>
    <dbReference type="NCBI Taxonomy" id="3058398"/>
    <lineage>
        <taxon>Bacteria</taxon>
        <taxon>Bacillati</taxon>
        <taxon>Bacillota</taxon>
        <taxon>Bacilli</taxon>
        <taxon>Bacillales</taxon>
        <taxon>Caryophanaceae</taxon>
        <taxon>Planococcus</taxon>
    </lineage>
</organism>
<dbReference type="Pfam" id="PF00702">
    <property type="entry name" value="Hydrolase"/>
    <property type="match status" value="1"/>
</dbReference>
<evidence type="ECO:0000313" key="11">
    <source>
        <dbReference type="EMBL" id="MDN7246479.1"/>
    </source>
</evidence>
<dbReference type="NCBIfam" id="TIGR01509">
    <property type="entry name" value="HAD-SF-IA-v3"/>
    <property type="match status" value="1"/>
</dbReference>
<dbReference type="InterPro" id="IPR051600">
    <property type="entry name" value="Beta-PGM-like"/>
</dbReference>
<evidence type="ECO:0000256" key="4">
    <source>
        <dbReference type="ARBA" id="ARBA00022723"/>
    </source>
</evidence>
<dbReference type="SFLD" id="SFLDG01135">
    <property type="entry name" value="C1.5.6:_HAD__Beta-PGM__Phospha"/>
    <property type="match status" value="1"/>
</dbReference>
<sequence>MEKFPQAFIYDLDGVITDTAEFHFLAWQKIASELDIPIDRHFNEQLKGVGRMDSLNMILKLNPALSELSEKEKQNWASKKNEHYLELVETIDPSHILPGILELLSANKEKNIKIALGSASKNARHILGKLGLTAYFDYIVDAEKVKKGKPDPETFIVAADALRLSCSDCIGIEDSTAGVEAINAANMFSVGVGDAAHLSEADYLVSDTSKLVFEEIIERYQQANAKR</sequence>
<dbReference type="InterPro" id="IPR006439">
    <property type="entry name" value="HAD-SF_hydro_IA"/>
</dbReference>
<evidence type="ECO:0000256" key="7">
    <source>
        <dbReference type="ARBA" id="ARBA00023277"/>
    </source>
</evidence>
<dbReference type="InterPro" id="IPR036412">
    <property type="entry name" value="HAD-like_sf"/>
</dbReference>
<evidence type="ECO:0000256" key="6">
    <source>
        <dbReference type="ARBA" id="ARBA00023235"/>
    </source>
</evidence>
<dbReference type="InterPro" id="IPR010972">
    <property type="entry name" value="Beta-PGM"/>
</dbReference>
<evidence type="ECO:0000313" key="12">
    <source>
        <dbReference type="Proteomes" id="UP001172142"/>
    </source>
</evidence>
<dbReference type="InterPro" id="IPR023198">
    <property type="entry name" value="PGP-like_dom2"/>
</dbReference>
<dbReference type="NCBIfam" id="TIGR02009">
    <property type="entry name" value="PGMB-YQAB-SF"/>
    <property type="match status" value="1"/>
</dbReference>
<dbReference type="EMBL" id="JAUJWU010000003">
    <property type="protein sequence ID" value="MDN7246479.1"/>
    <property type="molecule type" value="Genomic_DNA"/>
</dbReference>
<dbReference type="CDD" id="cd02598">
    <property type="entry name" value="HAD_BPGM"/>
    <property type="match status" value="1"/>
</dbReference>
<dbReference type="InterPro" id="IPR010976">
    <property type="entry name" value="B-phosphoglucomutase_hydrolase"/>
</dbReference>
<keyword evidence="12" id="KW-1185">Reference proteome</keyword>
<dbReference type="PRINTS" id="PR00413">
    <property type="entry name" value="HADHALOGNASE"/>
</dbReference>
<evidence type="ECO:0000256" key="8">
    <source>
        <dbReference type="ARBA" id="ARBA00044926"/>
    </source>
</evidence>
<dbReference type="SFLD" id="SFLDF00046">
    <property type="entry name" value="beta-phosphoglucomutase"/>
    <property type="match status" value="1"/>
</dbReference>
<dbReference type="InterPro" id="IPR023214">
    <property type="entry name" value="HAD_sf"/>
</dbReference>
<evidence type="ECO:0000256" key="3">
    <source>
        <dbReference type="ARBA" id="ARBA00022553"/>
    </source>
</evidence>
<name>A0ABT8NF14_9BACL</name>
<dbReference type="Gene3D" id="1.10.150.240">
    <property type="entry name" value="Putative phosphatase, domain 2"/>
    <property type="match status" value="1"/>
</dbReference>
<keyword evidence="5" id="KW-0460">Magnesium</keyword>
<keyword evidence="3" id="KW-0597">Phosphoprotein</keyword>
<evidence type="ECO:0000256" key="2">
    <source>
        <dbReference type="ARBA" id="ARBA00006171"/>
    </source>
</evidence>
<dbReference type="GO" id="GO:0008801">
    <property type="term" value="F:beta-phosphoglucomutase activity"/>
    <property type="evidence" value="ECO:0007669"/>
    <property type="project" value="UniProtKB-EC"/>
</dbReference>
<dbReference type="Gene3D" id="3.40.50.1000">
    <property type="entry name" value="HAD superfamily/HAD-like"/>
    <property type="match status" value="1"/>
</dbReference>
<keyword evidence="7" id="KW-0119">Carbohydrate metabolism</keyword>
<comment type="similarity">
    <text evidence="2">Belongs to the HAD-like hydrolase superfamily. CbbY/CbbZ/Gph/YieH family.</text>
</comment>
<accession>A0ABT8NF14</accession>
<dbReference type="Proteomes" id="UP001172142">
    <property type="component" value="Unassembled WGS sequence"/>
</dbReference>
<comment type="cofactor">
    <cofactor evidence="1">
        <name>Mg(2+)</name>
        <dbReference type="ChEBI" id="CHEBI:18420"/>
    </cofactor>
</comment>
<evidence type="ECO:0000256" key="1">
    <source>
        <dbReference type="ARBA" id="ARBA00001946"/>
    </source>
</evidence>
<evidence type="ECO:0000256" key="10">
    <source>
        <dbReference type="ARBA" id="ARBA00044991"/>
    </source>
</evidence>
<keyword evidence="6 11" id="KW-0413">Isomerase</keyword>
<comment type="caution">
    <text evidence="11">The sequence shown here is derived from an EMBL/GenBank/DDBJ whole genome shotgun (WGS) entry which is preliminary data.</text>
</comment>
<dbReference type="NCBIfam" id="TIGR01990">
    <property type="entry name" value="bPGM"/>
    <property type="match status" value="1"/>
</dbReference>
<reference evidence="11 12" key="1">
    <citation type="submission" date="2023-07" db="EMBL/GenBank/DDBJ databases">
        <title>Novel species in genus Planococcus.</title>
        <authorList>
            <person name="Ning S."/>
        </authorList>
    </citation>
    <scope>NUCLEOTIDE SEQUENCE [LARGE SCALE GENOMIC DNA]</scope>
    <source>
        <strain evidence="11 12">N017</strain>
    </source>
</reference>
<dbReference type="PANTHER" id="PTHR46193">
    <property type="entry name" value="6-PHOSPHOGLUCONATE PHOSPHATASE"/>
    <property type="match status" value="1"/>
</dbReference>
<protein>
    <recommendedName>
        <fullName evidence="10">Beta-phosphoglucomutase</fullName>
        <ecNumber evidence="9">5.4.2.6</ecNumber>
    </recommendedName>
</protein>
<proteinExistence type="inferred from homology"/>
<comment type="catalytic activity">
    <reaction evidence="8">
        <text>beta-D-glucose 1-phosphate = beta-D-glucose 6-phosphate</text>
        <dbReference type="Rhea" id="RHEA:20113"/>
        <dbReference type="ChEBI" id="CHEBI:57684"/>
        <dbReference type="ChEBI" id="CHEBI:58247"/>
        <dbReference type="EC" id="5.4.2.6"/>
    </reaction>
</comment>
<dbReference type="PANTHER" id="PTHR46193:SF18">
    <property type="entry name" value="HEXITOL PHOSPHATASE B"/>
    <property type="match status" value="1"/>
</dbReference>
<dbReference type="SFLD" id="SFLDG01129">
    <property type="entry name" value="C1.5:_HAD__Beta-PGM__Phosphata"/>
    <property type="match status" value="1"/>
</dbReference>
<keyword evidence="4" id="KW-0479">Metal-binding</keyword>
<gene>
    <name evidence="11" type="primary">pgmB</name>
    <name evidence="11" type="ORF">QWY13_13360</name>
</gene>
<evidence type="ECO:0000256" key="5">
    <source>
        <dbReference type="ARBA" id="ARBA00022842"/>
    </source>
</evidence>
<dbReference type="SUPFAM" id="SSF56784">
    <property type="entry name" value="HAD-like"/>
    <property type="match status" value="1"/>
</dbReference>
<dbReference type="EC" id="5.4.2.6" evidence="9"/>
<dbReference type="RefSeq" id="WP_300993282.1">
    <property type="nucleotide sequence ID" value="NZ_CP129235.1"/>
</dbReference>
<evidence type="ECO:0000256" key="9">
    <source>
        <dbReference type="ARBA" id="ARBA00044968"/>
    </source>
</evidence>